<feature type="transmembrane region" description="Helical" evidence="1">
    <location>
        <begin position="12"/>
        <end position="32"/>
    </location>
</feature>
<dbReference type="InterPro" id="IPR038805">
    <property type="entry name" value="TMEM139"/>
</dbReference>
<comment type="caution">
    <text evidence="2">The sequence shown here is derived from an EMBL/GenBank/DDBJ whole genome shotgun (WGS) entry which is preliminary data.</text>
</comment>
<keyword evidence="1" id="KW-0812">Transmembrane</keyword>
<keyword evidence="1" id="KW-0472">Membrane</keyword>
<dbReference type="EMBL" id="JAPFRF010000004">
    <property type="protein sequence ID" value="KAJ7334967.1"/>
    <property type="molecule type" value="Genomic_DNA"/>
</dbReference>
<evidence type="ECO:0008006" key="4">
    <source>
        <dbReference type="Google" id="ProtNLM"/>
    </source>
</evidence>
<dbReference type="AlphaFoldDB" id="A0A9Q1B3S5"/>
<keyword evidence="1" id="KW-1133">Transmembrane helix</keyword>
<keyword evidence="3" id="KW-1185">Reference proteome</keyword>
<dbReference type="PANTHER" id="PTHR36294">
    <property type="entry name" value="TRANSMEMBRANE PROTEIN 139"/>
    <property type="match status" value="1"/>
</dbReference>
<sequence length="219" mass="24095">MLSVSKWRSLRQTLLVLFTATLLIGVTLLAISSEINPVGFFFLAFGALCLIGYLISLAVEQYLKHRNPVEQNYAAERRPSQARDNAAYEAPAYEEVVATGYLSDSAPTIWTITSSPGTTLGEPPPYSVVIEPSAHGETMVGSFSVSVAPGARRASEADLHSKVHLRLVLPPRLQRVVSDTHELKQSEERVKRLEPLTPPPAYENAAEDEVFEECQCSRI</sequence>
<gene>
    <name evidence="2" type="ORF">JRQ81_012908</name>
</gene>
<name>A0A9Q1B3S5_9SAUR</name>
<feature type="transmembrane region" description="Helical" evidence="1">
    <location>
        <begin position="38"/>
        <end position="59"/>
    </location>
</feature>
<evidence type="ECO:0000256" key="1">
    <source>
        <dbReference type="SAM" id="Phobius"/>
    </source>
</evidence>
<dbReference type="OrthoDB" id="9451194at2759"/>
<protein>
    <recommendedName>
        <fullName evidence="4">Transmembrane protein 139</fullName>
    </recommendedName>
</protein>
<accession>A0A9Q1B3S5</accession>
<evidence type="ECO:0000313" key="2">
    <source>
        <dbReference type="EMBL" id="KAJ7334967.1"/>
    </source>
</evidence>
<evidence type="ECO:0000313" key="3">
    <source>
        <dbReference type="Proteomes" id="UP001142489"/>
    </source>
</evidence>
<reference evidence="2" key="1">
    <citation type="journal article" date="2023" name="DNA Res.">
        <title>Chromosome-level genome assembly of Phrynocephalus forsythii using third-generation DNA sequencing and Hi-C analysis.</title>
        <authorList>
            <person name="Qi Y."/>
            <person name="Zhao W."/>
            <person name="Zhao Y."/>
            <person name="Niu C."/>
            <person name="Cao S."/>
            <person name="Zhang Y."/>
        </authorList>
    </citation>
    <scope>NUCLEOTIDE SEQUENCE</scope>
    <source>
        <tissue evidence="2">Muscle</tissue>
    </source>
</reference>
<dbReference type="PANTHER" id="PTHR36294:SF1">
    <property type="entry name" value="TRANSMEMBRANE PROTEIN 139"/>
    <property type="match status" value="1"/>
</dbReference>
<dbReference type="Proteomes" id="UP001142489">
    <property type="component" value="Unassembled WGS sequence"/>
</dbReference>
<organism evidence="2 3">
    <name type="scientific">Phrynocephalus forsythii</name>
    <dbReference type="NCBI Taxonomy" id="171643"/>
    <lineage>
        <taxon>Eukaryota</taxon>
        <taxon>Metazoa</taxon>
        <taxon>Chordata</taxon>
        <taxon>Craniata</taxon>
        <taxon>Vertebrata</taxon>
        <taxon>Euteleostomi</taxon>
        <taxon>Lepidosauria</taxon>
        <taxon>Squamata</taxon>
        <taxon>Bifurcata</taxon>
        <taxon>Unidentata</taxon>
        <taxon>Episquamata</taxon>
        <taxon>Toxicofera</taxon>
        <taxon>Iguania</taxon>
        <taxon>Acrodonta</taxon>
        <taxon>Agamidae</taxon>
        <taxon>Agaminae</taxon>
        <taxon>Phrynocephalus</taxon>
    </lineage>
</organism>
<proteinExistence type="predicted"/>
<dbReference type="Pfam" id="PF15345">
    <property type="entry name" value="TMEM51"/>
    <property type="match status" value="1"/>
</dbReference>